<sequence length="267" mass="29504">MPRYLHNCDEAKGPWTVRKRCSICIPARKETGKKPGKSAAVKHWVCRATNKIKRTKPPPPPLPSVCSDCGVEGRVMVVLAEPDWNPEPKPEPKSESKSGSQLESSGVTDSQRIGDDVGPTNETAADFVFGPTARALKWASATAPGVPVHIMRPDEWCWSSSSSGESYDTRFRPPPLAKRILKATMNRALPCVARLTAPKPLTESERRKRSSERWNRIMRAKRRSRPWVRFQALAPGGLETIVEEQKTGRNAGIAQTEFTGSKNPAAQ</sequence>
<feature type="compositionally biased region" description="Basic and acidic residues" evidence="1">
    <location>
        <begin position="86"/>
        <end position="96"/>
    </location>
</feature>
<evidence type="ECO:0000256" key="1">
    <source>
        <dbReference type="SAM" id="MobiDB-lite"/>
    </source>
</evidence>
<keyword evidence="3" id="KW-1185">Reference proteome</keyword>
<evidence type="ECO:0000313" key="3">
    <source>
        <dbReference type="Proteomes" id="UP000176998"/>
    </source>
</evidence>
<reference evidence="2 3" key="1">
    <citation type="submission" date="2016-09" db="EMBL/GenBank/DDBJ databases">
        <authorList>
            <person name="Capua I."/>
            <person name="De Benedictis P."/>
            <person name="Joannis T."/>
            <person name="Lombin L.H."/>
            <person name="Cattoli G."/>
        </authorList>
    </citation>
    <scope>NUCLEOTIDE SEQUENCE [LARGE SCALE GENOMIC DNA]</scope>
    <source>
        <strain evidence="2 3">IMI 309357</strain>
    </source>
</reference>
<organism evidence="2 3">
    <name type="scientific">Colletotrichum orchidophilum</name>
    <dbReference type="NCBI Taxonomy" id="1209926"/>
    <lineage>
        <taxon>Eukaryota</taxon>
        <taxon>Fungi</taxon>
        <taxon>Dikarya</taxon>
        <taxon>Ascomycota</taxon>
        <taxon>Pezizomycotina</taxon>
        <taxon>Sordariomycetes</taxon>
        <taxon>Hypocreomycetidae</taxon>
        <taxon>Glomerellales</taxon>
        <taxon>Glomerellaceae</taxon>
        <taxon>Colletotrichum</taxon>
    </lineage>
</organism>
<evidence type="ECO:0000313" key="2">
    <source>
        <dbReference type="EMBL" id="OHF02697.1"/>
    </source>
</evidence>
<dbReference type="AlphaFoldDB" id="A0A1G4BN17"/>
<dbReference type="RefSeq" id="XP_022479836.1">
    <property type="nucleotide sequence ID" value="XM_022613745.1"/>
</dbReference>
<dbReference type="Proteomes" id="UP000176998">
    <property type="component" value="Unassembled WGS sequence"/>
</dbReference>
<feature type="compositionally biased region" description="Low complexity" evidence="1">
    <location>
        <begin position="97"/>
        <end position="106"/>
    </location>
</feature>
<dbReference type="OrthoDB" id="4825469at2759"/>
<comment type="caution">
    <text evidence="2">The sequence shown here is derived from an EMBL/GenBank/DDBJ whole genome shotgun (WGS) entry which is preliminary data.</text>
</comment>
<protein>
    <submittedName>
        <fullName evidence="2">Uncharacterized protein</fullName>
    </submittedName>
</protein>
<feature type="region of interest" description="Disordered" evidence="1">
    <location>
        <begin position="82"/>
        <end position="124"/>
    </location>
</feature>
<dbReference type="EMBL" id="MJBS01000011">
    <property type="protein sequence ID" value="OHF02697.1"/>
    <property type="molecule type" value="Genomic_DNA"/>
</dbReference>
<proteinExistence type="predicted"/>
<name>A0A1G4BN17_9PEZI</name>
<gene>
    <name evidence="2" type="ORF">CORC01_02093</name>
</gene>
<dbReference type="GeneID" id="34555255"/>
<accession>A0A1G4BN17</accession>